<dbReference type="PROSITE" id="PS50059">
    <property type="entry name" value="FKBP_PPIASE"/>
    <property type="match status" value="1"/>
</dbReference>
<dbReference type="InterPro" id="IPR000774">
    <property type="entry name" value="PPIase_FKBP_N"/>
</dbReference>
<dbReference type="Gene3D" id="1.10.287.460">
    <property type="entry name" value="Peptidyl-prolyl cis-trans isomerase, FKBP-type, N-terminal domain"/>
    <property type="match status" value="1"/>
</dbReference>
<evidence type="ECO:0000256" key="2">
    <source>
        <dbReference type="ARBA" id="ARBA00006577"/>
    </source>
</evidence>
<evidence type="ECO:0000256" key="7">
    <source>
        <dbReference type="SAM" id="Coils"/>
    </source>
</evidence>
<feature type="coiled-coil region" evidence="7">
    <location>
        <begin position="79"/>
        <end position="106"/>
    </location>
</feature>
<keyword evidence="4 5" id="KW-0413">Isomerase</keyword>
<evidence type="ECO:0000256" key="5">
    <source>
        <dbReference type="PROSITE-ProRule" id="PRU00277"/>
    </source>
</evidence>
<comment type="catalytic activity">
    <reaction evidence="1 5 6">
        <text>[protein]-peptidylproline (omega=180) = [protein]-peptidylproline (omega=0)</text>
        <dbReference type="Rhea" id="RHEA:16237"/>
        <dbReference type="Rhea" id="RHEA-COMP:10747"/>
        <dbReference type="Rhea" id="RHEA-COMP:10748"/>
        <dbReference type="ChEBI" id="CHEBI:83833"/>
        <dbReference type="ChEBI" id="CHEBI:83834"/>
        <dbReference type="EC" id="5.2.1.8"/>
    </reaction>
</comment>
<dbReference type="Pfam" id="PF00254">
    <property type="entry name" value="FKBP_C"/>
    <property type="match status" value="1"/>
</dbReference>
<accession>A0ABV7HF47</accession>
<feature type="signal peptide" evidence="8">
    <location>
        <begin position="1"/>
        <end position="23"/>
    </location>
</feature>
<dbReference type="Proteomes" id="UP001595476">
    <property type="component" value="Unassembled WGS sequence"/>
</dbReference>
<dbReference type="EC" id="5.2.1.8" evidence="6"/>
<reference evidence="11" key="1">
    <citation type="journal article" date="2019" name="Int. J. Syst. Evol. Microbiol.">
        <title>The Global Catalogue of Microorganisms (GCM) 10K type strain sequencing project: providing services to taxonomists for standard genome sequencing and annotation.</title>
        <authorList>
            <consortium name="The Broad Institute Genomics Platform"/>
            <consortium name="The Broad Institute Genome Sequencing Center for Infectious Disease"/>
            <person name="Wu L."/>
            <person name="Ma J."/>
        </authorList>
    </citation>
    <scope>NUCLEOTIDE SEQUENCE [LARGE SCALE GENOMIC DNA]</scope>
    <source>
        <strain evidence="11">KCTC 52438</strain>
    </source>
</reference>
<dbReference type="InterPro" id="IPR001179">
    <property type="entry name" value="PPIase_FKBP_dom"/>
</dbReference>
<evidence type="ECO:0000256" key="3">
    <source>
        <dbReference type="ARBA" id="ARBA00023110"/>
    </source>
</evidence>
<evidence type="ECO:0000256" key="1">
    <source>
        <dbReference type="ARBA" id="ARBA00000971"/>
    </source>
</evidence>
<evidence type="ECO:0000256" key="4">
    <source>
        <dbReference type="ARBA" id="ARBA00023235"/>
    </source>
</evidence>
<comment type="caution">
    <text evidence="10">The sequence shown here is derived from an EMBL/GenBank/DDBJ whole genome shotgun (WGS) entry which is preliminary data.</text>
</comment>
<keyword evidence="7" id="KW-0175">Coiled coil</keyword>
<dbReference type="SUPFAM" id="SSF54534">
    <property type="entry name" value="FKBP-like"/>
    <property type="match status" value="1"/>
</dbReference>
<feature type="domain" description="PPIase FKBP-type" evidence="9">
    <location>
        <begin position="155"/>
        <end position="240"/>
    </location>
</feature>
<comment type="similarity">
    <text evidence="2 6">Belongs to the FKBP-type PPIase family.</text>
</comment>
<dbReference type="PANTHER" id="PTHR43811">
    <property type="entry name" value="FKBP-TYPE PEPTIDYL-PROLYL CIS-TRANS ISOMERASE FKPA"/>
    <property type="match status" value="1"/>
</dbReference>
<feature type="chain" id="PRO_5047459957" description="Peptidyl-prolyl cis-trans isomerase" evidence="8">
    <location>
        <begin position="24"/>
        <end position="241"/>
    </location>
</feature>
<keyword evidence="11" id="KW-1185">Reference proteome</keyword>
<dbReference type="Gene3D" id="3.10.50.40">
    <property type="match status" value="1"/>
</dbReference>
<dbReference type="PANTHER" id="PTHR43811:SF57">
    <property type="entry name" value="FKBP-TYPE PEPTIDYL-PROLYL CIS-TRANS ISOMERASE FKPA-RELATED"/>
    <property type="match status" value="1"/>
</dbReference>
<dbReference type="InterPro" id="IPR036944">
    <property type="entry name" value="PPIase_FKBP_N_sf"/>
</dbReference>
<protein>
    <recommendedName>
        <fullName evidence="6">Peptidyl-prolyl cis-trans isomerase</fullName>
        <ecNumber evidence="6">5.2.1.8</ecNumber>
    </recommendedName>
</protein>
<evidence type="ECO:0000256" key="8">
    <source>
        <dbReference type="SAM" id="SignalP"/>
    </source>
</evidence>
<organism evidence="10 11">
    <name type="scientific">Litoribrevibacter euphylliae</name>
    <dbReference type="NCBI Taxonomy" id="1834034"/>
    <lineage>
        <taxon>Bacteria</taxon>
        <taxon>Pseudomonadati</taxon>
        <taxon>Pseudomonadota</taxon>
        <taxon>Gammaproteobacteria</taxon>
        <taxon>Oceanospirillales</taxon>
        <taxon>Oceanospirillaceae</taxon>
        <taxon>Litoribrevibacter</taxon>
    </lineage>
</organism>
<proteinExistence type="inferred from homology"/>
<keyword evidence="8" id="KW-0732">Signal</keyword>
<evidence type="ECO:0000313" key="10">
    <source>
        <dbReference type="EMBL" id="MFC3152492.1"/>
    </source>
</evidence>
<dbReference type="Pfam" id="PF01346">
    <property type="entry name" value="FKBP_N"/>
    <property type="match status" value="1"/>
</dbReference>
<name>A0ABV7HF47_9GAMM</name>
<sequence>MKKVTSFVPALVLSVFGMNSVLADNSDHSPVPPQALTDQQKLSYAIGVVFGARLKQEANNLDMEVFEQGLRDSYQGAPLKLSDQQIKEAFERYRQVQDQARHQQQQAFEDMAKANLERGQKFLAENVKSSNVEELEPGLQFEVLNEGSGAEPKLGDTVAVHYEGQLLNGQVFDTSYSLEKPVTFQVDQGPSSWVKVLPKMKPGAVWRVWVAPELGFGSGGAGPVGPNEVLEYKLELISVNP</sequence>
<evidence type="ECO:0000313" key="11">
    <source>
        <dbReference type="Proteomes" id="UP001595476"/>
    </source>
</evidence>
<evidence type="ECO:0000256" key="6">
    <source>
        <dbReference type="RuleBase" id="RU003915"/>
    </source>
</evidence>
<dbReference type="RefSeq" id="WP_386722422.1">
    <property type="nucleotide sequence ID" value="NZ_JBHRSZ010000007.1"/>
</dbReference>
<dbReference type="GO" id="GO:0016853">
    <property type="term" value="F:isomerase activity"/>
    <property type="evidence" value="ECO:0007669"/>
    <property type="project" value="UniProtKB-KW"/>
</dbReference>
<evidence type="ECO:0000259" key="9">
    <source>
        <dbReference type="PROSITE" id="PS50059"/>
    </source>
</evidence>
<gene>
    <name evidence="10" type="ORF">ACFOEK_15765</name>
</gene>
<keyword evidence="3 5" id="KW-0697">Rotamase</keyword>
<dbReference type="InterPro" id="IPR046357">
    <property type="entry name" value="PPIase_dom_sf"/>
</dbReference>
<dbReference type="EMBL" id="JBHRSZ010000007">
    <property type="protein sequence ID" value="MFC3152492.1"/>
    <property type="molecule type" value="Genomic_DNA"/>
</dbReference>